<dbReference type="Pfam" id="PF00263">
    <property type="entry name" value="Secretin"/>
    <property type="match status" value="1"/>
</dbReference>
<dbReference type="InterPro" id="IPR011662">
    <property type="entry name" value="Secretin/TonB_short_N"/>
</dbReference>
<dbReference type="InterPro" id="IPR001775">
    <property type="entry name" value="GspD/PilQ"/>
</dbReference>
<evidence type="ECO:0000256" key="5">
    <source>
        <dbReference type="ARBA" id="ARBA00023237"/>
    </source>
</evidence>
<evidence type="ECO:0000256" key="4">
    <source>
        <dbReference type="ARBA" id="ARBA00023136"/>
    </source>
</evidence>
<feature type="domain" description="Secretin/TonB short N-terminal" evidence="9">
    <location>
        <begin position="307"/>
        <end position="350"/>
    </location>
</feature>
<dbReference type="Proteomes" id="UP001597509">
    <property type="component" value="Unassembled WGS sequence"/>
</dbReference>
<evidence type="ECO:0000313" key="11">
    <source>
        <dbReference type="Proteomes" id="UP001597509"/>
    </source>
</evidence>
<proteinExistence type="inferred from homology"/>
<keyword evidence="5" id="KW-0998">Cell outer membrane</keyword>
<protein>
    <submittedName>
        <fullName evidence="10">Secretin and TonB N-terminal domain-containing protein</fullName>
    </submittedName>
</protein>
<dbReference type="PRINTS" id="PR00811">
    <property type="entry name" value="BCTERIALGSPD"/>
</dbReference>
<evidence type="ECO:0000256" key="7">
    <source>
        <dbReference type="SAM" id="SignalP"/>
    </source>
</evidence>
<comment type="caution">
    <text evidence="10">The sequence shown here is derived from an EMBL/GenBank/DDBJ whole genome shotgun (WGS) entry which is preliminary data.</text>
</comment>
<comment type="similarity">
    <text evidence="6">Belongs to the bacterial secretin family.</text>
</comment>
<organism evidence="10 11">
    <name type="scientific">Sphingobacterium anhuiense</name>
    <dbReference type="NCBI Taxonomy" id="493780"/>
    <lineage>
        <taxon>Bacteria</taxon>
        <taxon>Pseudomonadati</taxon>
        <taxon>Bacteroidota</taxon>
        <taxon>Sphingobacteriia</taxon>
        <taxon>Sphingobacteriales</taxon>
        <taxon>Sphingobacteriaceae</taxon>
        <taxon>Sphingobacterium</taxon>
    </lineage>
</organism>
<sequence>MNFKIIIITILVSLCAFTKGMAQTADENFQRVQQRLDALAMTVPGLEKKVKLSVSGVSAQEFLRALAQSNDLNINIDPSVNFSIANNFTGETAKNVLLFLAKTYGLDINVIGSIMSINKLPNARPVYLVKEVKVQYNPQNNGLSYDLQNDTLAKVAQRISALSGKNLIVPTNLLQKTITGFMSEAPFETALEKLAYVNGLKYKKTNDEVYVFEALIPGEELFINDDQQTDVRFRPGNVNNGANGMNNGMGDMNGMQGGQQMGGQPGNYAMYGKNQNGKGKLFTIQASNTPILELIKRASEEANVNYFIYSQIDGSITTSVKDISFDQFLTSIFQGTPYTYKVDDGMYLIGNRRNEGLRENKIIHLQHRSLDTMMTMIPMDWRKDVEIKEFREQNMLLLSGSGPQIREIEQYIKKLDKMVPMVLIEVTMLDIQKGNTLKTGISMGVADSIPKVGGSIADGMVFGSGSINRFLSQLGKNNSFNIGKVTPNFYVRLQALEENKNVEMRSVPKLSTLNGHHASLSIGSKQYYKTQTQNVIPSLQTTTVTTDQFTAVDANLKIDIWPVIAGDDQITLKIKVDISDFIGSPAKNEPPPTSNSKFESIIRARNEDMIVLGGIERTENGNSGRGIPILSRIPILKWLFSSREKTTKKVVSVVFIKATIIY</sequence>
<dbReference type="PANTHER" id="PTHR30332">
    <property type="entry name" value="PROBABLE GENERAL SECRETION PATHWAY PROTEIN D"/>
    <property type="match status" value="1"/>
</dbReference>
<evidence type="ECO:0000256" key="1">
    <source>
        <dbReference type="ARBA" id="ARBA00004370"/>
    </source>
</evidence>
<name>A0ABW5YXW5_9SPHI</name>
<feature type="signal peptide" evidence="7">
    <location>
        <begin position="1"/>
        <end position="24"/>
    </location>
</feature>
<keyword evidence="4" id="KW-0472">Membrane</keyword>
<evidence type="ECO:0000256" key="6">
    <source>
        <dbReference type="RuleBase" id="RU004003"/>
    </source>
</evidence>
<evidence type="ECO:0000256" key="3">
    <source>
        <dbReference type="ARBA" id="ARBA00022729"/>
    </source>
</evidence>
<dbReference type="InterPro" id="IPR004846">
    <property type="entry name" value="T2SS/T3SS_dom"/>
</dbReference>
<evidence type="ECO:0000259" key="8">
    <source>
        <dbReference type="Pfam" id="PF00263"/>
    </source>
</evidence>
<feature type="chain" id="PRO_5046755307" evidence="7">
    <location>
        <begin position="25"/>
        <end position="662"/>
    </location>
</feature>
<dbReference type="Pfam" id="PF07660">
    <property type="entry name" value="STN"/>
    <property type="match status" value="1"/>
</dbReference>
<keyword evidence="2" id="KW-0813">Transport</keyword>
<dbReference type="PANTHER" id="PTHR30332:SF24">
    <property type="entry name" value="SECRETIN GSPD-RELATED"/>
    <property type="match status" value="1"/>
</dbReference>
<keyword evidence="3 7" id="KW-0732">Signal</keyword>
<evidence type="ECO:0000259" key="9">
    <source>
        <dbReference type="Pfam" id="PF07660"/>
    </source>
</evidence>
<dbReference type="Gene3D" id="3.55.50.30">
    <property type="match status" value="2"/>
</dbReference>
<dbReference type="Gene3D" id="3.30.1370.130">
    <property type="match status" value="1"/>
</dbReference>
<dbReference type="EMBL" id="JBHUPE010000004">
    <property type="protein sequence ID" value="MFD2904412.1"/>
    <property type="molecule type" value="Genomic_DNA"/>
</dbReference>
<gene>
    <name evidence="10" type="ORF">ACFS6I_10785</name>
</gene>
<comment type="subcellular location">
    <subcellularLocation>
        <location evidence="1">Membrane</location>
    </subcellularLocation>
</comment>
<dbReference type="InterPro" id="IPR050810">
    <property type="entry name" value="Bact_Secretion_Sys_Channel"/>
</dbReference>
<evidence type="ECO:0000256" key="2">
    <source>
        <dbReference type="ARBA" id="ARBA00022448"/>
    </source>
</evidence>
<accession>A0ABW5YXW5</accession>
<feature type="domain" description="Type II/III secretion system secretin-like" evidence="8">
    <location>
        <begin position="495"/>
        <end position="661"/>
    </location>
</feature>
<reference evidence="11" key="1">
    <citation type="journal article" date="2019" name="Int. J. Syst. Evol. Microbiol.">
        <title>The Global Catalogue of Microorganisms (GCM) 10K type strain sequencing project: providing services to taxonomists for standard genome sequencing and annotation.</title>
        <authorList>
            <consortium name="The Broad Institute Genomics Platform"/>
            <consortium name="The Broad Institute Genome Sequencing Center for Infectious Disease"/>
            <person name="Wu L."/>
            <person name="Ma J."/>
        </authorList>
    </citation>
    <scope>NUCLEOTIDE SEQUENCE [LARGE SCALE GENOMIC DNA]</scope>
    <source>
        <strain evidence="11">KCTC 22209</strain>
    </source>
</reference>
<dbReference type="RefSeq" id="WP_380920370.1">
    <property type="nucleotide sequence ID" value="NZ_JBHUPE010000004.1"/>
</dbReference>
<evidence type="ECO:0000313" key="10">
    <source>
        <dbReference type="EMBL" id="MFD2904412.1"/>
    </source>
</evidence>
<keyword evidence="11" id="KW-1185">Reference proteome</keyword>